<evidence type="ECO:0000259" key="2">
    <source>
        <dbReference type="PROSITE" id="PS50033"/>
    </source>
</evidence>
<dbReference type="AlphaFoldDB" id="A0A194XBG4"/>
<dbReference type="GO" id="GO:0007030">
    <property type="term" value="P:Golgi organization"/>
    <property type="evidence" value="ECO:0007669"/>
    <property type="project" value="TreeGrafter"/>
</dbReference>
<dbReference type="InterPro" id="IPR029071">
    <property type="entry name" value="Ubiquitin-like_domsf"/>
</dbReference>
<dbReference type="GO" id="GO:0031468">
    <property type="term" value="P:nuclear membrane reassembly"/>
    <property type="evidence" value="ECO:0007669"/>
    <property type="project" value="TreeGrafter"/>
</dbReference>
<dbReference type="EMBL" id="KQ947414">
    <property type="protein sequence ID" value="KUJ17503.1"/>
    <property type="molecule type" value="Genomic_DNA"/>
</dbReference>
<dbReference type="SUPFAM" id="SSF54236">
    <property type="entry name" value="Ubiquitin-like"/>
    <property type="match status" value="1"/>
</dbReference>
<dbReference type="Proteomes" id="UP000070700">
    <property type="component" value="Unassembled WGS sequence"/>
</dbReference>
<dbReference type="OrthoDB" id="25887at2759"/>
<dbReference type="STRING" id="149040.A0A194XBG4"/>
<name>A0A194XBG4_MOLSC</name>
<evidence type="ECO:0000313" key="4">
    <source>
        <dbReference type="EMBL" id="KUJ17503.1"/>
    </source>
</evidence>
<dbReference type="Gene3D" id="3.10.20.90">
    <property type="entry name" value="Phosphatidylinositol 3-kinase Catalytic Subunit, Chain A, domain 1"/>
    <property type="match status" value="1"/>
</dbReference>
<dbReference type="SUPFAM" id="SSF46934">
    <property type="entry name" value="UBA-like"/>
    <property type="match status" value="1"/>
</dbReference>
<dbReference type="GO" id="GO:0000045">
    <property type="term" value="P:autophagosome assembly"/>
    <property type="evidence" value="ECO:0007669"/>
    <property type="project" value="TreeGrafter"/>
</dbReference>
<dbReference type="KEGG" id="psco:LY89DRAFT_684533"/>
<dbReference type="Gene3D" id="1.10.8.10">
    <property type="entry name" value="DNA helicase RuvA subunit, C-terminal domain"/>
    <property type="match status" value="1"/>
</dbReference>
<dbReference type="GeneID" id="28824627"/>
<dbReference type="PROSITE" id="PS51399">
    <property type="entry name" value="SEP"/>
    <property type="match status" value="1"/>
</dbReference>
<feature type="region of interest" description="Disordered" evidence="1">
    <location>
        <begin position="287"/>
        <end position="337"/>
    </location>
</feature>
<evidence type="ECO:0000313" key="5">
    <source>
        <dbReference type="Proteomes" id="UP000070700"/>
    </source>
</evidence>
<dbReference type="PROSITE" id="PS50033">
    <property type="entry name" value="UBX"/>
    <property type="match status" value="1"/>
</dbReference>
<feature type="compositionally biased region" description="Basic and acidic residues" evidence="1">
    <location>
        <begin position="153"/>
        <end position="166"/>
    </location>
</feature>
<feature type="region of interest" description="Disordered" evidence="1">
    <location>
        <begin position="47"/>
        <end position="220"/>
    </location>
</feature>
<feature type="compositionally biased region" description="Polar residues" evidence="1">
    <location>
        <begin position="81"/>
        <end position="90"/>
    </location>
</feature>
<dbReference type="GO" id="GO:0005829">
    <property type="term" value="C:cytosol"/>
    <property type="evidence" value="ECO:0007669"/>
    <property type="project" value="TreeGrafter"/>
</dbReference>
<dbReference type="SMART" id="SM00553">
    <property type="entry name" value="SEP"/>
    <property type="match status" value="1"/>
</dbReference>
<dbReference type="GO" id="GO:0043130">
    <property type="term" value="F:ubiquitin binding"/>
    <property type="evidence" value="ECO:0007669"/>
    <property type="project" value="TreeGrafter"/>
</dbReference>
<dbReference type="SUPFAM" id="SSF102848">
    <property type="entry name" value="NSFL1 (p97 ATPase) cofactor p47, SEP domain"/>
    <property type="match status" value="1"/>
</dbReference>
<dbReference type="InterPro" id="IPR001012">
    <property type="entry name" value="UBX_dom"/>
</dbReference>
<dbReference type="RefSeq" id="XP_018071858.1">
    <property type="nucleotide sequence ID" value="XM_018214901.1"/>
</dbReference>
<gene>
    <name evidence="4" type="ORF">LY89DRAFT_684533</name>
</gene>
<dbReference type="FunCoup" id="A0A194XBG4">
    <property type="interactions" value="1094"/>
</dbReference>
<dbReference type="GO" id="GO:0043161">
    <property type="term" value="P:proteasome-mediated ubiquitin-dependent protein catabolic process"/>
    <property type="evidence" value="ECO:0007669"/>
    <property type="project" value="TreeGrafter"/>
</dbReference>
<accession>A0A194XBG4</accession>
<reference evidence="4 5" key="1">
    <citation type="submission" date="2015-10" db="EMBL/GenBank/DDBJ databases">
        <title>Full genome of DAOMC 229536 Phialocephala scopiformis, a fungal endophyte of spruce producing the potent anti-insectan compound rugulosin.</title>
        <authorList>
            <consortium name="DOE Joint Genome Institute"/>
            <person name="Walker A.K."/>
            <person name="Frasz S.L."/>
            <person name="Seifert K.A."/>
            <person name="Miller J.D."/>
            <person name="Mondo S.J."/>
            <person name="Labutti K."/>
            <person name="Lipzen A."/>
            <person name="Dockter R."/>
            <person name="Kennedy M."/>
            <person name="Grigoriev I.V."/>
            <person name="Spatafora J.W."/>
        </authorList>
    </citation>
    <scope>NUCLEOTIDE SEQUENCE [LARGE SCALE GENOMIC DNA]</scope>
    <source>
        <strain evidence="4 5">CBS 120377</strain>
    </source>
</reference>
<feature type="compositionally biased region" description="Low complexity" evidence="1">
    <location>
        <begin position="299"/>
        <end position="327"/>
    </location>
</feature>
<dbReference type="Pfam" id="PF00789">
    <property type="entry name" value="UBX"/>
    <property type="match status" value="1"/>
</dbReference>
<dbReference type="InterPro" id="IPR036241">
    <property type="entry name" value="NSFL1C_SEP_dom_sf"/>
</dbReference>
<dbReference type="InParanoid" id="A0A194XBG4"/>
<feature type="compositionally biased region" description="Polar residues" evidence="1">
    <location>
        <begin position="173"/>
        <end position="184"/>
    </location>
</feature>
<dbReference type="CDD" id="cd14348">
    <property type="entry name" value="UBA_p47"/>
    <property type="match status" value="1"/>
</dbReference>
<protein>
    <submittedName>
        <fullName evidence="4">SEP-domain-containing protein</fullName>
    </submittedName>
</protein>
<evidence type="ECO:0000256" key="1">
    <source>
        <dbReference type="SAM" id="MobiDB-lite"/>
    </source>
</evidence>
<dbReference type="FunFam" id="3.30.420.210:FF:000002">
    <property type="entry name" value="UBX domain-containing protein 1"/>
    <property type="match status" value="1"/>
</dbReference>
<feature type="domain" description="SEP" evidence="3">
    <location>
        <begin position="218"/>
        <end position="282"/>
    </location>
</feature>
<keyword evidence="5" id="KW-1185">Reference proteome</keyword>
<proteinExistence type="predicted"/>
<organism evidence="4 5">
    <name type="scientific">Mollisia scopiformis</name>
    <name type="common">Conifer needle endophyte fungus</name>
    <name type="synonym">Phialocephala scopiformis</name>
    <dbReference type="NCBI Taxonomy" id="149040"/>
    <lineage>
        <taxon>Eukaryota</taxon>
        <taxon>Fungi</taxon>
        <taxon>Dikarya</taxon>
        <taxon>Ascomycota</taxon>
        <taxon>Pezizomycotina</taxon>
        <taxon>Leotiomycetes</taxon>
        <taxon>Helotiales</taxon>
        <taxon>Mollisiaceae</taxon>
        <taxon>Mollisia</taxon>
    </lineage>
</organism>
<dbReference type="GO" id="GO:0005634">
    <property type="term" value="C:nucleus"/>
    <property type="evidence" value="ECO:0007669"/>
    <property type="project" value="TreeGrafter"/>
</dbReference>
<dbReference type="PANTHER" id="PTHR23333:SF20">
    <property type="entry name" value="NSFL1 COFACTOR P47"/>
    <property type="match status" value="1"/>
</dbReference>
<evidence type="ECO:0000259" key="3">
    <source>
        <dbReference type="PROSITE" id="PS51399"/>
    </source>
</evidence>
<dbReference type="Pfam" id="PF14555">
    <property type="entry name" value="UBA_4"/>
    <property type="match status" value="1"/>
</dbReference>
<feature type="domain" description="UBX" evidence="2">
    <location>
        <begin position="333"/>
        <end position="388"/>
    </location>
</feature>
<dbReference type="GO" id="GO:0061025">
    <property type="term" value="P:membrane fusion"/>
    <property type="evidence" value="ECO:0007669"/>
    <property type="project" value="TreeGrafter"/>
</dbReference>
<dbReference type="Gene3D" id="3.30.420.210">
    <property type="entry name" value="SEP domain"/>
    <property type="match status" value="1"/>
</dbReference>
<dbReference type="PANTHER" id="PTHR23333">
    <property type="entry name" value="UBX DOMAIN CONTAINING PROTEIN"/>
    <property type="match status" value="1"/>
</dbReference>
<sequence>MADEVNHDELISQFVNITGASPADAQQYLAANRWDLSGAAAEYFTTLEEGTADAQGGENDPQEPEAYTGPRTLDGRPAPQSIPSVASSSRAPPKKRGGIATLGTLGQSSSGPAGGHGHAHDDDSDDEDYEPGEEPRDLFAGGEKSGLAVQDPSSRDPRRVVRDILEQARANVQRPTGESSSSAPPSRFRGSGQTLGGDDTPSQTIPDPHPQAADPGPAETRVLHLWADGFSIEDGPLRRFDDPQNAADLQMIRQGRAPLHLMGVRPDQPVDVQLIKHDEPYKAPPKVYKPFSGSGQRLGSPTPGGSTATSTPAPVTAPAATSSPSVPEQEVDSSQPTLSLRLQLANGTRLPARFNATHTIGDVYGFIERAYPGSSARPWVLATTFPNKDHTDKSLALGDVSEFKRGGTAVQKWT</sequence>
<feature type="compositionally biased region" description="Acidic residues" evidence="1">
    <location>
        <begin position="122"/>
        <end position="132"/>
    </location>
</feature>
<dbReference type="InterPro" id="IPR012989">
    <property type="entry name" value="SEP_domain"/>
</dbReference>
<dbReference type="InterPro" id="IPR009060">
    <property type="entry name" value="UBA-like_sf"/>
</dbReference>
<dbReference type="Pfam" id="PF08059">
    <property type="entry name" value="SEP"/>
    <property type="match status" value="1"/>
</dbReference>